<name>A0A382SQ70_9ZZZZ</name>
<dbReference type="EMBL" id="UINC01130790">
    <property type="protein sequence ID" value="SVD12069.1"/>
    <property type="molecule type" value="Genomic_DNA"/>
</dbReference>
<protein>
    <recommendedName>
        <fullName evidence="2">TRAP C4-dicarboxylate transport system permease DctM subunit domain-containing protein</fullName>
    </recommendedName>
</protein>
<dbReference type="PANTHER" id="PTHR43849">
    <property type="entry name" value="BLL3936 PROTEIN"/>
    <property type="match status" value="1"/>
</dbReference>
<dbReference type="InterPro" id="IPR010656">
    <property type="entry name" value="DctM"/>
</dbReference>
<dbReference type="Pfam" id="PF06808">
    <property type="entry name" value="DctM"/>
    <property type="match status" value="1"/>
</dbReference>
<dbReference type="AlphaFoldDB" id="A0A382SQ70"/>
<gene>
    <name evidence="3" type="ORF">METZ01_LOCUS364923</name>
</gene>
<reference evidence="3" key="1">
    <citation type="submission" date="2018-05" db="EMBL/GenBank/DDBJ databases">
        <authorList>
            <person name="Lanie J.A."/>
            <person name="Ng W.-L."/>
            <person name="Kazmierczak K.M."/>
            <person name="Andrzejewski T.M."/>
            <person name="Davidsen T.M."/>
            <person name="Wayne K.J."/>
            <person name="Tettelin H."/>
            <person name="Glass J.I."/>
            <person name="Rusch D."/>
            <person name="Podicherti R."/>
            <person name="Tsui H.-C.T."/>
            <person name="Winkler M.E."/>
        </authorList>
    </citation>
    <scope>NUCLEOTIDE SEQUENCE</scope>
</reference>
<feature type="transmembrane region" description="Helical" evidence="1">
    <location>
        <begin position="78"/>
        <end position="98"/>
    </location>
</feature>
<dbReference type="PANTHER" id="PTHR43849:SF2">
    <property type="entry name" value="BLL3936 PROTEIN"/>
    <property type="match status" value="1"/>
</dbReference>
<feature type="transmembrane region" description="Helical" evidence="1">
    <location>
        <begin position="22"/>
        <end position="44"/>
    </location>
</feature>
<proteinExistence type="predicted"/>
<keyword evidence="1" id="KW-1133">Transmembrane helix</keyword>
<evidence type="ECO:0000256" key="1">
    <source>
        <dbReference type="SAM" id="Phobius"/>
    </source>
</evidence>
<feature type="transmembrane region" description="Helical" evidence="1">
    <location>
        <begin position="135"/>
        <end position="153"/>
    </location>
</feature>
<organism evidence="3">
    <name type="scientific">marine metagenome</name>
    <dbReference type="NCBI Taxonomy" id="408172"/>
    <lineage>
        <taxon>unclassified sequences</taxon>
        <taxon>metagenomes</taxon>
        <taxon>ecological metagenomes</taxon>
    </lineage>
</organism>
<feature type="transmembrane region" description="Helical" evidence="1">
    <location>
        <begin position="50"/>
        <end position="66"/>
    </location>
</feature>
<accession>A0A382SQ70</accession>
<keyword evidence="1" id="KW-0472">Membrane</keyword>
<evidence type="ECO:0000259" key="2">
    <source>
        <dbReference type="Pfam" id="PF06808"/>
    </source>
</evidence>
<evidence type="ECO:0000313" key="3">
    <source>
        <dbReference type="EMBL" id="SVD12069.1"/>
    </source>
</evidence>
<sequence length="277" mass="30407">MYNLLNGAINTNEKISSTYLKLASYVSICFAGVVIYSTGFGLFYPIEQRGGIYIASIFIVLCKLGSERILKKNQNRFLGLSLLFDIFLLGAAVFATYRFMVVQRVMADDLYDILDIDIVACFLGLLVIVELTRRVWGWTLFTVAICSIVYILWGQDLPGVLRHSGFSFEQLAENLWFNLNKGVFGSITNIVINVVLIFVLFGVLLESTGAGQTLLKYAFRLTQKTRGGPAHAAILASGFFGTMSGSPVANIVGTGTFTIPIIKKRGFSPEFSAGVEA</sequence>
<keyword evidence="1" id="KW-0812">Transmembrane</keyword>
<feature type="transmembrane region" description="Helical" evidence="1">
    <location>
        <begin position="183"/>
        <end position="205"/>
    </location>
</feature>
<feature type="domain" description="TRAP C4-dicarboxylate transport system permease DctM subunit" evidence="2">
    <location>
        <begin position="123"/>
        <end position="277"/>
    </location>
</feature>
<feature type="transmembrane region" description="Helical" evidence="1">
    <location>
        <begin position="110"/>
        <end position="128"/>
    </location>
</feature>
<feature type="non-terminal residue" evidence="3">
    <location>
        <position position="277"/>
    </location>
</feature>